<evidence type="ECO:0000259" key="1">
    <source>
        <dbReference type="Pfam" id="PF01408"/>
    </source>
</evidence>
<accession>A0A6G9AQS5</accession>
<feature type="domain" description="Gfo/Idh/MocA-like oxidoreductase N-terminal" evidence="1">
    <location>
        <begin position="6"/>
        <end position="119"/>
    </location>
</feature>
<dbReference type="AlphaFoldDB" id="A0A6G9AQS5"/>
<dbReference type="Pfam" id="PF01408">
    <property type="entry name" value="GFO_IDH_MocA"/>
    <property type="match status" value="1"/>
</dbReference>
<dbReference type="Gene3D" id="3.40.50.720">
    <property type="entry name" value="NAD(P)-binding Rossmann-like Domain"/>
    <property type="match status" value="1"/>
</dbReference>
<evidence type="ECO:0000313" key="4">
    <source>
        <dbReference type="Proteomes" id="UP000501802"/>
    </source>
</evidence>
<dbReference type="InterPro" id="IPR036291">
    <property type="entry name" value="NAD(P)-bd_dom_sf"/>
</dbReference>
<evidence type="ECO:0000259" key="2">
    <source>
        <dbReference type="Pfam" id="PF02894"/>
    </source>
</evidence>
<dbReference type="PANTHER" id="PTHR43708">
    <property type="entry name" value="CONSERVED EXPRESSED OXIDOREDUCTASE (EUROFUNG)"/>
    <property type="match status" value="1"/>
</dbReference>
<protein>
    <submittedName>
        <fullName evidence="3">Gfo/Idh/MocA family oxidoreductase</fullName>
    </submittedName>
</protein>
<keyword evidence="4" id="KW-1185">Reference proteome</keyword>
<name>A0A6G9AQS5_9BACT</name>
<dbReference type="PANTHER" id="PTHR43708:SF7">
    <property type="entry name" value="OXIDOREDUCTASE"/>
    <property type="match status" value="1"/>
</dbReference>
<dbReference type="InterPro" id="IPR000683">
    <property type="entry name" value="Gfo/Idh/MocA-like_OxRdtase_N"/>
</dbReference>
<dbReference type="KEGG" id="spib:G8759_19770"/>
<dbReference type="InterPro" id="IPR051317">
    <property type="entry name" value="Gfo/Idh/MocA_oxidoreduct"/>
</dbReference>
<proteinExistence type="predicted"/>
<dbReference type="SUPFAM" id="SSF51735">
    <property type="entry name" value="NAD(P)-binding Rossmann-fold domains"/>
    <property type="match status" value="1"/>
</dbReference>
<dbReference type="EMBL" id="CP050063">
    <property type="protein sequence ID" value="QIP14689.1"/>
    <property type="molecule type" value="Genomic_DNA"/>
</dbReference>
<organism evidence="3 4">
    <name type="scientific">Spirosoma aureum</name>
    <dbReference type="NCBI Taxonomy" id="2692134"/>
    <lineage>
        <taxon>Bacteria</taxon>
        <taxon>Pseudomonadati</taxon>
        <taxon>Bacteroidota</taxon>
        <taxon>Cytophagia</taxon>
        <taxon>Cytophagales</taxon>
        <taxon>Cytophagaceae</taxon>
        <taxon>Spirosoma</taxon>
    </lineage>
</organism>
<dbReference type="Gene3D" id="3.30.360.10">
    <property type="entry name" value="Dihydrodipicolinate Reductase, domain 2"/>
    <property type="match status" value="1"/>
</dbReference>
<feature type="domain" description="Gfo/Idh/MocA-like oxidoreductase C-terminal" evidence="2">
    <location>
        <begin position="134"/>
        <end position="343"/>
    </location>
</feature>
<dbReference type="InterPro" id="IPR004104">
    <property type="entry name" value="Gfo/Idh/MocA-like_OxRdtase_C"/>
</dbReference>
<dbReference type="RefSeq" id="WP_167211249.1">
    <property type="nucleotide sequence ID" value="NZ_CP050063.1"/>
</dbReference>
<gene>
    <name evidence="3" type="ORF">G8759_19770</name>
</gene>
<sequence>MPSVVQVGLVGFGLSGRYFHAPFLSVNPLFHLKKIASSRPDAVHQFDEKIEWVATADELFADPSIDLVFICTPNETHVEYARKALEHKKHVVVEKPFAITESEAIELLELAGQRGCLATAYQNRRWDSDFLTIKRLMAEGALGTVVDYECRYDRFSPIDPNARSWKEQPGVGRGNLYNLGPHLLDQALNLFGDPDTVQATIRIIRPDSQVADYFDIKLGYADKVVRLESSLMIYHNQLRYSLHGTEGSFIKGGLDAQEERLRLNQLPNEAGWGAEPDDRWGTLYRDGRAELVESLPGNYTPFYDNLYETIVNGAEPAITPAEIRRLTRVIDLAVESNRTQRVMPYAL</sequence>
<dbReference type="Proteomes" id="UP000501802">
    <property type="component" value="Chromosome"/>
</dbReference>
<evidence type="ECO:0000313" key="3">
    <source>
        <dbReference type="EMBL" id="QIP14689.1"/>
    </source>
</evidence>
<reference evidence="3 4" key="1">
    <citation type="submission" date="2020-03" db="EMBL/GenBank/DDBJ databases">
        <authorList>
            <person name="Kim M.K."/>
        </authorList>
    </citation>
    <scope>NUCLEOTIDE SEQUENCE [LARGE SCALE GENOMIC DNA]</scope>
    <source>
        <strain evidence="3 4">BT328</strain>
    </source>
</reference>
<dbReference type="GO" id="GO:0000166">
    <property type="term" value="F:nucleotide binding"/>
    <property type="evidence" value="ECO:0007669"/>
    <property type="project" value="InterPro"/>
</dbReference>
<dbReference type="Pfam" id="PF02894">
    <property type="entry name" value="GFO_IDH_MocA_C"/>
    <property type="match status" value="1"/>
</dbReference>